<dbReference type="AlphaFoldDB" id="A0A4Y1RWW4"/>
<organism evidence="2">
    <name type="scientific">Prunus dulcis</name>
    <name type="common">Almond</name>
    <name type="synonym">Amygdalus dulcis</name>
    <dbReference type="NCBI Taxonomy" id="3755"/>
    <lineage>
        <taxon>Eukaryota</taxon>
        <taxon>Viridiplantae</taxon>
        <taxon>Streptophyta</taxon>
        <taxon>Embryophyta</taxon>
        <taxon>Tracheophyta</taxon>
        <taxon>Spermatophyta</taxon>
        <taxon>Magnoliopsida</taxon>
        <taxon>eudicotyledons</taxon>
        <taxon>Gunneridae</taxon>
        <taxon>Pentapetalae</taxon>
        <taxon>rosids</taxon>
        <taxon>fabids</taxon>
        <taxon>Rosales</taxon>
        <taxon>Rosaceae</taxon>
        <taxon>Amygdaloideae</taxon>
        <taxon>Amygdaleae</taxon>
        <taxon>Prunus</taxon>
    </lineage>
</organism>
<feature type="region of interest" description="Disordered" evidence="1">
    <location>
        <begin position="104"/>
        <end position="134"/>
    </location>
</feature>
<proteinExistence type="predicted"/>
<dbReference type="EMBL" id="AP019303">
    <property type="protein sequence ID" value="BBH08226.1"/>
    <property type="molecule type" value="Genomic_DNA"/>
</dbReference>
<sequence length="200" mass="21480">NSCLQIWHVQWDHLCLSSLSPVPKSINTTKTMASKKIQSVPATRGKSVSASFSSGDSARAVTRSKTKAIFVTRYVTSIPTQAKAKDVNRRSEPVINLAKKTIARADERNSSNEEKSFSCSKNSREHSLSPVSDADSSIEEDCLGVSHPGIGSAVARYCPLWAPLSARTWVTHPGIALAPNSLNFGVPTTPKPVSSQKASC</sequence>
<feature type="compositionally biased region" description="Basic and acidic residues" evidence="1">
    <location>
        <begin position="104"/>
        <end position="127"/>
    </location>
</feature>
<name>A0A4Y1RWW4_PRUDU</name>
<reference evidence="2" key="1">
    <citation type="journal article" date="2019" name="Science">
        <title>Mutation of a bHLH transcription factor allowed almond domestication.</title>
        <authorList>
            <person name="Sanchez-Perez R."/>
            <person name="Pavan S."/>
            <person name="Mazzeo R."/>
            <person name="Moldovan C."/>
            <person name="Aiese Cigliano R."/>
            <person name="Del Cueto J."/>
            <person name="Ricciardi F."/>
            <person name="Lotti C."/>
            <person name="Ricciardi L."/>
            <person name="Dicenta F."/>
            <person name="Lopez-Marques R.L."/>
            <person name="Lindberg Moller B."/>
        </authorList>
    </citation>
    <scope>NUCLEOTIDE SEQUENCE</scope>
</reference>
<accession>A0A4Y1RWW4</accession>
<feature type="non-terminal residue" evidence="2">
    <location>
        <position position="1"/>
    </location>
</feature>
<keyword evidence="2" id="KW-0675">Receptor</keyword>
<evidence type="ECO:0000256" key="1">
    <source>
        <dbReference type="SAM" id="MobiDB-lite"/>
    </source>
</evidence>
<gene>
    <name evidence="2" type="ORF">Prudu_020355</name>
</gene>
<protein>
    <submittedName>
        <fullName evidence="2">Glutamate receptor 2.2</fullName>
    </submittedName>
</protein>
<evidence type="ECO:0000313" key="2">
    <source>
        <dbReference type="EMBL" id="BBH08226.1"/>
    </source>
</evidence>